<dbReference type="OrthoDB" id="3647690at2759"/>
<evidence type="ECO:0000256" key="2">
    <source>
        <dbReference type="SAM" id="MobiDB-lite"/>
    </source>
</evidence>
<dbReference type="InterPro" id="IPR038609">
    <property type="entry name" value="HDA1_su2/3_sf"/>
</dbReference>
<feature type="region of interest" description="Disordered" evidence="2">
    <location>
        <begin position="649"/>
        <end position="676"/>
    </location>
</feature>
<dbReference type="PRINTS" id="PR02093">
    <property type="entry name" value="HDA1SUBUNIT3"/>
</dbReference>
<keyword evidence="4" id="KW-1185">Reference proteome</keyword>
<dbReference type="Pfam" id="PF11496">
    <property type="entry name" value="HDA2-3"/>
    <property type="match status" value="1"/>
</dbReference>
<dbReference type="Gene3D" id="3.40.50.12360">
    <property type="match status" value="1"/>
</dbReference>
<dbReference type="GO" id="GO:0070823">
    <property type="term" value="C:HDA1 complex"/>
    <property type="evidence" value="ECO:0007669"/>
    <property type="project" value="InterPro"/>
</dbReference>
<dbReference type="AlphaFoldDB" id="A0A0J9XD17"/>
<dbReference type="STRING" id="1173061.A0A0J9XD17"/>
<reference evidence="3" key="1">
    <citation type="submission" date="2014-03" db="EMBL/GenBank/DDBJ databases">
        <authorList>
            <person name="Casaregola S."/>
        </authorList>
    </citation>
    <scope>NUCLEOTIDE SEQUENCE [LARGE SCALE GENOMIC DNA]</scope>
    <source>
        <strain evidence="3">CLIB 918</strain>
    </source>
</reference>
<dbReference type="EMBL" id="CCBN010000008">
    <property type="protein sequence ID" value="CDO54710.1"/>
    <property type="molecule type" value="Genomic_DNA"/>
</dbReference>
<proteinExistence type="predicted"/>
<accession>A0A0J9XD17</accession>
<comment type="caution">
    <text evidence="3">The sequence shown here is derived from an EMBL/GenBank/DDBJ whole genome shotgun (WGS) entry which is preliminary data.</text>
</comment>
<organism evidence="3 4">
    <name type="scientific">Geotrichum candidum</name>
    <name type="common">Oospora lactis</name>
    <name type="synonym">Dipodascus geotrichum</name>
    <dbReference type="NCBI Taxonomy" id="1173061"/>
    <lineage>
        <taxon>Eukaryota</taxon>
        <taxon>Fungi</taxon>
        <taxon>Dikarya</taxon>
        <taxon>Ascomycota</taxon>
        <taxon>Saccharomycotina</taxon>
        <taxon>Dipodascomycetes</taxon>
        <taxon>Dipodascales</taxon>
        <taxon>Dipodascaceae</taxon>
        <taxon>Geotrichum</taxon>
    </lineage>
</organism>
<feature type="coiled-coil region" evidence="1">
    <location>
        <begin position="433"/>
        <end position="647"/>
    </location>
</feature>
<name>A0A0J9XD17_GEOCN</name>
<evidence type="ECO:0000313" key="3">
    <source>
        <dbReference type="EMBL" id="CDO54710.1"/>
    </source>
</evidence>
<dbReference type="InterPro" id="IPR021006">
    <property type="entry name" value="Hda2/3"/>
</dbReference>
<protein>
    <submittedName>
        <fullName evidence="3">Similar to Saccharomyces cerevisiae YPR179C HDA3 Subunit of a possibly tetrameric trichostatin A-sensitive class II histone deacetylase complex</fullName>
    </submittedName>
</protein>
<evidence type="ECO:0000313" key="4">
    <source>
        <dbReference type="Proteomes" id="UP000242525"/>
    </source>
</evidence>
<feature type="compositionally biased region" description="Low complexity" evidence="2">
    <location>
        <begin position="666"/>
        <end position="676"/>
    </location>
</feature>
<gene>
    <name evidence="3" type="ORF">BN980_GECA08s03475g</name>
</gene>
<keyword evidence="1" id="KW-0175">Coiled coil</keyword>
<dbReference type="Proteomes" id="UP000242525">
    <property type="component" value="Unassembled WGS sequence"/>
</dbReference>
<dbReference type="InterPro" id="IPR026216">
    <property type="entry name" value="HDA3"/>
</dbReference>
<sequence>MDIGRLLDGTPEPPSIVHTLDFFTEPFENNQDGDYSLPVPMTEFQRQLCDEVVSLHYSDILKFYDRHDWDDASFSNDQVLSTSLEDLYKNSQLVAIHPFLVVDHYMPTNLFLKNVPNHLCKYSGKFNTLAQIIDIIRTKHMNVALVCNNNKKESDIIEAVLLGKSINYKRYTGNYLRSTPKVNKKHSTVHLFSSKAEFSRMKELDDNIFFNFVIAFDTSFDPSEPHIERLRAQPKENVKGPIIRLIPYYSAEHVANKFHNLIHDRALFMKRVVAAIVILRGRVGTIPVDLRPYYAQGLKFLEPWFNDLGGNTGKKNEKQPQRMWPIPPLPDINIYSGQDVEYSLLTEVTVVSPNKQVEAVKETTNGKDNNNGKDNLQVVDEVIVPDDDEQYYDQKRLRREVYSPEIPETALSFLALPMGSPLDDGQVLTHKILRLLENSIEELTNKTSELSSLKSLAAAQQAYQDETLNEHKAFLAEISQLEEKIDIYDRKSERHATEMQALHERKEQQAAELAAIKAELLEAVDPPSAEGAIDFASYERQREHIQDLESELHKATDANESRRSENDYMRVEYQKASAAVADYTKEVAALQEENATLDARLKQAVAEMQALSFDKPRSEQDKQLSKLENQLEDLEEKLREAVESERLYVTRSTRAVGGRRGGGRKSPASDSSSSRS</sequence>
<evidence type="ECO:0000256" key="1">
    <source>
        <dbReference type="SAM" id="Coils"/>
    </source>
</evidence>